<sequence>MVKNDISYLYSDDYLTSSLSNENSSSSMVIEECKYEPIEKQSYQKTNLSSHRSKHILILSSENFKREKRRDKNRMTIRRLNENQNLLQEMLYKKDQELNDKGSRLEAQFFQLQSYKNNLENIVKNNLYVNSINKVLLKNSDDYGLSNMSITEVFNLNNGTNS</sequence>
<reference evidence="1" key="1">
    <citation type="submission" date="2021-02" db="EMBL/GenBank/DDBJ databases">
        <authorList>
            <person name="Nowell W R."/>
        </authorList>
    </citation>
    <scope>NUCLEOTIDE SEQUENCE</scope>
</reference>
<organism evidence="1 4">
    <name type="scientific">Adineta steineri</name>
    <dbReference type="NCBI Taxonomy" id="433720"/>
    <lineage>
        <taxon>Eukaryota</taxon>
        <taxon>Metazoa</taxon>
        <taxon>Spiralia</taxon>
        <taxon>Gnathifera</taxon>
        <taxon>Rotifera</taxon>
        <taxon>Eurotatoria</taxon>
        <taxon>Bdelloidea</taxon>
        <taxon>Adinetida</taxon>
        <taxon>Adinetidae</taxon>
        <taxon>Adineta</taxon>
    </lineage>
</organism>
<comment type="caution">
    <text evidence="1">The sequence shown here is derived from an EMBL/GenBank/DDBJ whole genome shotgun (WGS) entry which is preliminary data.</text>
</comment>
<dbReference type="EMBL" id="CAJNOI010000007">
    <property type="protein sequence ID" value="CAF0763053.1"/>
    <property type="molecule type" value="Genomic_DNA"/>
</dbReference>
<evidence type="ECO:0000313" key="2">
    <source>
        <dbReference type="EMBL" id="CAF0771763.1"/>
    </source>
</evidence>
<protein>
    <recommendedName>
        <fullName evidence="5">BZIP domain-containing protein</fullName>
    </recommendedName>
</protein>
<gene>
    <name evidence="1" type="ORF">BJG266_LOCUS3121</name>
    <name evidence="2" type="ORF">QVE165_LOCUS2651</name>
</gene>
<accession>A0A813Q7G6</accession>
<proteinExistence type="predicted"/>
<evidence type="ECO:0000313" key="3">
    <source>
        <dbReference type="Proteomes" id="UP000663832"/>
    </source>
</evidence>
<dbReference type="Proteomes" id="UP000663877">
    <property type="component" value="Unassembled WGS sequence"/>
</dbReference>
<evidence type="ECO:0008006" key="5">
    <source>
        <dbReference type="Google" id="ProtNLM"/>
    </source>
</evidence>
<name>A0A813Q7G6_9BILA</name>
<dbReference type="EMBL" id="CAJNOM010000008">
    <property type="protein sequence ID" value="CAF0771763.1"/>
    <property type="molecule type" value="Genomic_DNA"/>
</dbReference>
<dbReference type="Proteomes" id="UP000663832">
    <property type="component" value="Unassembled WGS sequence"/>
</dbReference>
<dbReference type="AlphaFoldDB" id="A0A813Q7G6"/>
<evidence type="ECO:0000313" key="1">
    <source>
        <dbReference type="EMBL" id="CAF0763053.1"/>
    </source>
</evidence>
<evidence type="ECO:0000313" key="4">
    <source>
        <dbReference type="Proteomes" id="UP000663877"/>
    </source>
</evidence>
<keyword evidence="3" id="KW-1185">Reference proteome</keyword>